<evidence type="ECO:0000313" key="6">
    <source>
        <dbReference type="EMBL" id="HJC70821.1"/>
    </source>
</evidence>
<dbReference type="GO" id="GO:0005524">
    <property type="term" value="F:ATP binding"/>
    <property type="evidence" value="ECO:0007669"/>
    <property type="project" value="InterPro"/>
</dbReference>
<dbReference type="PANTHER" id="PTHR10799">
    <property type="entry name" value="SNF2/RAD54 HELICASE FAMILY"/>
    <property type="match status" value="1"/>
</dbReference>
<keyword evidence="2" id="KW-0862">Zinc</keyword>
<keyword evidence="6" id="KW-0547">Nucleotide-binding</keyword>
<proteinExistence type="predicted"/>
<dbReference type="InterPro" id="IPR027417">
    <property type="entry name" value="P-loop_NTPase"/>
</dbReference>
<comment type="caution">
    <text evidence="6">The sequence shown here is derived from an EMBL/GenBank/DDBJ whole genome shotgun (WGS) entry which is preliminary data.</text>
</comment>
<feature type="domain" description="Helicase ATP-binding" evidence="4">
    <location>
        <begin position="514"/>
        <end position="670"/>
    </location>
</feature>
<dbReference type="SMART" id="SM00490">
    <property type="entry name" value="HELICc"/>
    <property type="match status" value="1"/>
</dbReference>
<keyword evidence="2" id="KW-0479">Metal-binding</keyword>
<dbReference type="InterPro" id="IPR049730">
    <property type="entry name" value="SNF2/RAD54-like_C"/>
</dbReference>
<dbReference type="AlphaFoldDB" id="A0A9D2Q3H5"/>
<evidence type="ECO:0000256" key="2">
    <source>
        <dbReference type="PROSITE-ProRule" id="PRU00325"/>
    </source>
</evidence>
<dbReference type="CDD" id="cd18793">
    <property type="entry name" value="SF2_C_SNF"/>
    <property type="match status" value="1"/>
</dbReference>
<evidence type="ECO:0000259" key="4">
    <source>
        <dbReference type="PROSITE" id="PS51192"/>
    </source>
</evidence>
<feature type="domain" description="SWIM-type" evidence="3">
    <location>
        <begin position="84"/>
        <end position="110"/>
    </location>
</feature>
<dbReference type="SUPFAM" id="SSF52540">
    <property type="entry name" value="P-loop containing nucleoside triphosphate hydrolases"/>
    <property type="match status" value="2"/>
</dbReference>
<dbReference type="EMBL" id="DWWC01000303">
    <property type="protein sequence ID" value="HJC70821.1"/>
    <property type="molecule type" value="Genomic_DNA"/>
</dbReference>
<sequence length="958" mass="105700">MRNSAEYLPPAMAMARSREPAELLRVAEAWRGIDPHGLGLSRADWEAAGALLDSGQVPLLGAGEGADLRFDFPDGTRVLLDQRFFVRSGDRCTCGGQRCLHRSAALRSLMENRFRRSWRMMPDLLGPDPDSAATPTAPGRPAPAVVTGLVFSEEAPSPLADGPSLVLRPCRRTRAGTWRRSLEWEAIGEGMARLPPAQQNVLRTLDRWRRSLRPGVPLDVLGPELWTLVDAARAAGLEIGADGDLDLREQRLGLDLRLERVPGGLVLRGIPTLGEATAPSRWTLLGTPPHSALLEHPDGTVLQRLGEEPEIISLVRSGEVWIPEAELGDFSRRSLPRLLALPNVRLAGPLDGADGADGPEPSGRDMLRILAKEPQIRWELSVPEDPDWLDLHGTVTVGDRSITLATLIVALRSRQRFLLADGLHLDLDTPRMRALRRLLENAAAHADEDRLRLSRHDLTTWDEIAALEGIHADADRWRTLLHGIRPVDLSAEELDPAVHATMRPYQLEGYRWLSARWDAGLGGILADDMGLGKTLQLLAAIRRHRRRDDRPVLVVAPRSVLGTWAEQASRFVPDLRVDVVTGRLDADPDPAAADVVVVSHQLLRLDSARYRSITWAALVLDEAQAAKNPASQLHRALREQRREVTIAVTGTPVENSLQDLWALAALVAPGLLPPLAKFTRKWRRPIERGADGERLALLRRRIAPILLRRTKDLVARDLPPKLETTLHVPLAPAHITRYTRALNTERQRVLGLLDDPEANRVEILAALTRLRLLATDPGTVRSPSAKVRELVDRLEDLAGAGHRALVFSQFTSHLSTLREILRHRGITTAFLDGSTASRERVIDDFRTGAQPAFLLSLKAGGTGLTLVEADYVFLLDPWWNPAVEEQAIDRTHRIGQDSSVTVYRLVSAQTIEEKVVALQEAKRTLVSSVLHPDGEVTTALDAAQIRELLAPESSHEPA</sequence>
<dbReference type="PROSITE" id="PS51194">
    <property type="entry name" value="HELICASE_CTER"/>
    <property type="match status" value="1"/>
</dbReference>
<name>A0A9D2Q3H5_9MICO</name>
<dbReference type="GO" id="GO:0004386">
    <property type="term" value="F:helicase activity"/>
    <property type="evidence" value="ECO:0007669"/>
    <property type="project" value="UniProtKB-KW"/>
</dbReference>
<feature type="domain" description="Helicase C-terminal" evidence="5">
    <location>
        <begin position="786"/>
        <end position="944"/>
    </location>
</feature>
<protein>
    <submittedName>
        <fullName evidence="6">DEAD/DEAH box helicase</fullName>
    </submittedName>
</protein>
<evidence type="ECO:0000259" key="3">
    <source>
        <dbReference type="PROSITE" id="PS50966"/>
    </source>
</evidence>
<organism evidence="6 7">
    <name type="scientific">Candidatus Brachybacterium intestinipullorum</name>
    <dbReference type="NCBI Taxonomy" id="2838512"/>
    <lineage>
        <taxon>Bacteria</taxon>
        <taxon>Bacillati</taxon>
        <taxon>Actinomycetota</taxon>
        <taxon>Actinomycetes</taxon>
        <taxon>Micrococcales</taxon>
        <taxon>Dermabacteraceae</taxon>
        <taxon>Brachybacterium</taxon>
    </lineage>
</organism>
<dbReference type="InterPro" id="IPR000330">
    <property type="entry name" value="SNF2_N"/>
</dbReference>
<dbReference type="PROSITE" id="PS51192">
    <property type="entry name" value="HELICASE_ATP_BIND_1"/>
    <property type="match status" value="1"/>
</dbReference>
<dbReference type="Gene3D" id="3.40.50.300">
    <property type="entry name" value="P-loop containing nucleotide triphosphate hydrolases"/>
    <property type="match status" value="1"/>
</dbReference>
<dbReference type="PROSITE" id="PS50966">
    <property type="entry name" value="ZF_SWIM"/>
    <property type="match status" value="1"/>
</dbReference>
<dbReference type="InterPro" id="IPR014001">
    <property type="entry name" value="Helicase_ATP-bd"/>
</dbReference>
<dbReference type="InterPro" id="IPR001650">
    <property type="entry name" value="Helicase_C-like"/>
</dbReference>
<keyword evidence="1" id="KW-0378">Hydrolase</keyword>
<dbReference type="Pfam" id="PF00271">
    <property type="entry name" value="Helicase_C"/>
    <property type="match status" value="1"/>
</dbReference>
<dbReference type="Pfam" id="PF00176">
    <property type="entry name" value="SNF2-rel_dom"/>
    <property type="match status" value="1"/>
</dbReference>
<reference evidence="6" key="1">
    <citation type="journal article" date="2021" name="PeerJ">
        <title>Extensive microbial diversity within the chicken gut microbiome revealed by metagenomics and culture.</title>
        <authorList>
            <person name="Gilroy R."/>
            <person name="Ravi A."/>
            <person name="Getino M."/>
            <person name="Pursley I."/>
            <person name="Horton D.L."/>
            <person name="Alikhan N.F."/>
            <person name="Baker D."/>
            <person name="Gharbi K."/>
            <person name="Hall N."/>
            <person name="Watson M."/>
            <person name="Adriaenssens E.M."/>
            <person name="Foster-Nyarko E."/>
            <person name="Jarju S."/>
            <person name="Secka A."/>
            <person name="Antonio M."/>
            <person name="Oren A."/>
            <person name="Chaudhuri R.R."/>
            <person name="La Ragione R."/>
            <person name="Hildebrand F."/>
            <person name="Pallen M.J."/>
        </authorList>
    </citation>
    <scope>NUCLEOTIDE SEQUENCE</scope>
    <source>
        <strain evidence="6">CHK130-7132</strain>
    </source>
</reference>
<keyword evidence="6" id="KW-0067">ATP-binding</keyword>
<dbReference type="Proteomes" id="UP000823854">
    <property type="component" value="Unassembled WGS sequence"/>
</dbReference>
<dbReference type="GO" id="GO:0008270">
    <property type="term" value="F:zinc ion binding"/>
    <property type="evidence" value="ECO:0007669"/>
    <property type="project" value="UniProtKB-KW"/>
</dbReference>
<evidence type="ECO:0000256" key="1">
    <source>
        <dbReference type="ARBA" id="ARBA00022801"/>
    </source>
</evidence>
<dbReference type="Gene3D" id="3.40.50.10810">
    <property type="entry name" value="Tandem AAA-ATPase domain"/>
    <property type="match status" value="1"/>
</dbReference>
<keyword evidence="6" id="KW-0347">Helicase</keyword>
<evidence type="ECO:0000313" key="7">
    <source>
        <dbReference type="Proteomes" id="UP000823854"/>
    </source>
</evidence>
<accession>A0A9D2Q3H5</accession>
<gene>
    <name evidence="6" type="ORF">H9932_14255</name>
</gene>
<evidence type="ECO:0000259" key="5">
    <source>
        <dbReference type="PROSITE" id="PS51194"/>
    </source>
</evidence>
<reference evidence="6" key="2">
    <citation type="submission" date="2021-04" db="EMBL/GenBank/DDBJ databases">
        <authorList>
            <person name="Gilroy R."/>
        </authorList>
    </citation>
    <scope>NUCLEOTIDE SEQUENCE</scope>
    <source>
        <strain evidence="6">CHK130-7132</strain>
    </source>
</reference>
<dbReference type="SMART" id="SM00487">
    <property type="entry name" value="DEXDc"/>
    <property type="match status" value="1"/>
</dbReference>
<dbReference type="InterPro" id="IPR007527">
    <property type="entry name" value="Znf_SWIM"/>
</dbReference>
<dbReference type="GO" id="GO:0016787">
    <property type="term" value="F:hydrolase activity"/>
    <property type="evidence" value="ECO:0007669"/>
    <property type="project" value="UniProtKB-KW"/>
</dbReference>
<dbReference type="InterPro" id="IPR038718">
    <property type="entry name" value="SNF2-like_sf"/>
</dbReference>
<keyword evidence="2" id="KW-0863">Zinc-finger</keyword>